<evidence type="ECO:0000259" key="2">
    <source>
        <dbReference type="SMART" id="SM00822"/>
    </source>
</evidence>
<dbReference type="InterPro" id="IPR036291">
    <property type="entry name" value="NAD(P)-bd_dom_sf"/>
</dbReference>
<organism evidence="3">
    <name type="scientific">marine sediment metagenome</name>
    <dbReference type="NCBI Taxonomy" id="412755"/>
    <lineage>
        <taxon>unclassified sequences</taxon>
        <taxon>metagenomes</taxon>
        <taxon>ecological metagenomes</taxon>
    </lineage>
</organism>
<protein>
    <recommendedName>
        <fullName evidence="2">Ketoreductase domain-containing protein</fullName>
    </recommendedName>
</protein>
<name>X0XVU8_9ZZZZ</name>
<dbReference type="InterPro" id="IPR020904">
    <property type="entry name" value="Sc_DH/Rdtase_CS"/>
</dbReference>
<dbReference type="EMBL" id="BARS01054296">
    <property type="protein sequence ID" value="GAG47475.1"/>
    <property type="molecule type" value="Genomic_DNA"/>
</dbReference>
<evidence type="ECO:0000313" key="3">
    <source>
        <dbReference type="EMBL" id="GAG47475.1"/>
    </source>
</evidence>
<dbReference type="SMART" id="SM00822">
    <property type="entry name" value="PKS_KR"/>
    <property type="match status" value="1"/>
</dbReference>
<dbReference type="SUPFAM" id="SSF51735">
    <property type="entry name" value="NAD(P)-binding Rossmann-fold domains"/>
    <property type="match status" value="1"/>
</dbReference>
<dbReference type="AlphaFoldDB" id="X0XVU8"/>
<gene>
    <name evidence="3" type="ORF">S01H1_80408</name>
</gene>
<dbReference type="PROSITE" id="PS00061">
    <property type="entry name" value="ADH_SHORT"/>
    <property type="match status" value="1"/>
</dbReference>
<evidence type="ECO:0000256" key="1">
    <source>
        <dbReference type="ARBA" id="ARBA00006484"/>
    </source>
</evidence>
<feature type="domain" description="Ketoreductase" evidence="2">
    <location>
        <begin position="7"/>
        <end position="170"/>
    </location>
</feature>
<reference evidence="3" key="1">
    <citation type="journal article" date="2014" name="Front. Microbiol.">
        <title>High frequency of phylogenetically diverse reductive dehalogenase-homologous genes in deep subseafloor sedimentary metagenomes.</title>
        <authorList>
            <person name="Kawai M."/>
            <person name="Futagami T."/>
            <person name="Toyoda A."/>
            <person name="Takaki Y."/>
            <person name="Nishi S."/>
            <person name="Hori S."/>
            <person name="Arai W."/>
            <person name="Tsubouchi T."/>
            <person name="Morono Y."/>
            <person name="Uchiyama I."/>
            <person name="Ito T."/>
            <person name="Fujiyama A."/>
            <person name="Inagaki F."/>
            <person name="Takami H."/>
        </authorList>
    </citation>
    <scope>NUCLEOTIDE SEQUENCE</scope>
    <source>
        <strain evidence="3">Expedition CK06-06</strain>
    </source>
</reference>
<dbReference type="GO" id="GO:0030497">
    <property type="term" value="P:fatty acid elongation"/>
    <property type="evidence" value="ECO:0007669"/>
    <property type="project" value="TreeGrafter"/>
</dbReference>
<dbReference type="InterPro" id="IPR002347">
    <property type="entry name" value="SDR_fam"/>
</dbReference>
<dbReference type="PANTHER" id="PTHR42760:SF40">
    <property type="entry name" value="3-OXOACYL-[ACYL-CARRIER-PROTEIN] REDUCTASE, CHLOROPLASTIC"/>
    <property type="match status" value="1"/>
</dbReference>
<dbReference type="CDD" id="cd05233">
    <property type="entry name" value="SDR_c"/>
    <property type="match status" value="1"/>
</dbReference>
<dbReference type="Pfam" id="PF00106">
    <property type="entry name" value="adh_short"/>
    <property type="match status" value="1"/>
</dbReference>
<dbReference type="Gene3D" id="3.40.50.720">
    <property type="entry name" value="NAD(P)-binding Rossmann-like Domain"/>
    <property type="match status" value="1"/>
</dbReference>
<dbReference type="PRINTS" id="PR00080">
    <property type="entry name" value="SDRFAMILY"/>
</dbReference>
<dbReference type="GO" id="GO:0016616">
    <property type="term" value="F:oxidoreductase activity, acting on the CH-OH group of donors, NAD or NADP as acceptor"/>
    <property type="evidence" value="ECO:0007669"/>
    <property type="project" value="UniProtKB-ARBA"/>
</dbReference>
<feature type="non-terminal residue" evidence="3">
    <location>
        <position position="174"/>
    </location>
</feature>
<dbReference type="PANTHER" id="PTHR42760">
    <property type="entry name" value="SHORT-CHAIN DEHYDROGENASES/REDUCTASES FAMILY MEMBER"/>
    <property type="match status" value="1"/>
</dbReference>
<proteinExistence type="inferred from homology"/>
<dbReference type="InterPro" id="IPR057326">
    <property type="entry name" value="KR_dom"/>
</dbReference>
<accession>X0XVU8</accession>
<dbReference type="PRINTS" id="PR00081">
    <property type="entry name" value="GDHRDH"/>
</dbReference>
<sequence length="174" mass="18354">MTHLSQKTAIVTGGGRGIGRGIVLELARAGADVVLADVDLESSERTAREIEELGRQALVTRVDVADPRSVQEGVDQALARFGKIEILVNNAGVVQDHVGEATTEDDFDRCYQVNLKGIWNVTCAVVPHFRELGAGKIVNITSIAGRSGDNPLAPYSASKAAAISLTQSLAFSLG</sequence>
<comment type="caution">
    <text evidence="3">The sequence shown here is derived from an EMBL/GenBank/DDBJ whole genome shotgun (WGS) entry which is preliminary data.</text>
</comment>
<comment type="similarity">
    <text evidence="1">Belongs to the short-chain dehydrogenases/reductases (SDR) family.</text>
</comment>